<evidence type="ECO:0000313" key="6">
    <source>
        <dbReference type="EMBL" id="KAK0504620.1"/>
    </source>
</evidence>
<protein>
    <submittedName>
        <fullName evidence="6">DNA glycosylase</fullName>
    </submittedName>
</protein>
<feature type="compositionally biased region" description="Low complexity" evidence="4">
    <location>
        <begin position="16"/>
        <end position="29"/>
    </location>
</feature>
<dbReference type="InterPro" id="IPR051912">
    <property type="entry name" value="Alkylbase_DNA_Glycosylase/TA"/>
</dbReference>
<dbReference type="GO" id="GO:0032131">
    <property type="term" value="F:alkylated DNA binding"/>
    <property type="evidence" value="ECO:0007669"/>
    <property type="project" value="TreeGrafter"/>
</dbReference>
<comment type="caution">
    <text evidence="6">The sequence shown here is derived from an EMBL/GenBank/DDBJ whole genome shotgun (WGS) entry which is preliminary data.</text>
</comment>
<reference evidence="6" key="1">
    <citation type="submission" date="2023-06" db="EMBL/GenBank/DDBJ databases">
        <authorList>
            <consortium name="Lawrence Berkeley National Laboratory"/>
            <person name="Ahrendt S."/>
            <person name="Sahu N."/>
            <person name="Indic B."/>
            <person name="Wong-Bajracharya J."/>
            <person name="Merenyi Z."/>
            <person name="Ke H.-M."/>
            <person name="Monk M."/>
            <person name="Kocsube S."/>
            <person name="Drula E."/>
            <person name="Lipzen A."/>
            <person name="Balint B."/>
            <person name="Henrissat B."/>
            <person name="Andreopoulos B."/>
            <person name="Martin F.M."/>
            <person name="Harder C.B."/>
            <person name="Rigling D."/>
            <person name="Ford K.L."/>
            <person name="Foster G.D."/>
            <person name="Pangilinan J."/>
            <person name="Papanicolaou A."/>
            <person name="Barry K."/>
            <person name="LaButti K."/>
            <person name="Viragh M."/>
            <person name="Koriabine M."/>
            <person name="Yan M."/>
            <person name="Riley R."/>
            <person name="Champramary S."/>
            <person name="Plett K.L."/>
            <person name="Tsai I.J."/>
            <person name="Slot J."/>
            <person name="Sipos G."/>
            <person name="Plett J."/>
            <person name="Nagy L.G."/>
            <person name="Grigoriev I.V."/>
        </authorList>
    </citation>
    <scope>NUCLEOTIDE SEQUENCE</scope>
    <source>
        <strain evidence="6">HWK02</strain>
    </source>
</reference>
<evidence type="ECO:0000256" key="4">
    <source>
        <dbReference type="SAM" id="MobiDB-lite"/>
    </source>
</evidence>
<dbReference type="GO" id="GO:0006285">
    <property type="term" value="P:base-excision repair, AP site formation"/>
    <property type="evidence" value="ECO:0007669"/>
    <property type="project" value="UniProtKB-ARBA"/>
</dbReference>
<accession>A0AA39QMD8</accession>
<dbReference type="GO" id="GO:0032993">
    <property type="term" value="C:protein-DNA complex"/>
    <property type="evidence" value="ECO:0007669"/>
    <property type="project" value="TreeGrafter"/>
</dbReference>
<name>A0AA39QMD8_9AGAR</name>
<sequence>MLKLVRFSSSRSIMPAATRSSTRSLASSAPPETVQAATKRKASTSTKDKAKKAKTIQEAVEQQISPAVPPSSGAAPVLIPARLSFSFEDAKQHLISADPRFEDVFGKLKCTPFEVLEQVHPFRSLATSIIAQQISWKAARSINHKFKRLYDPSLPENVADYSDNSATSFFPSPEQVAATDPSLLRSAGLSGRKGEYVQDLASRFADGRLSTERLIEATDEDLFELLIAVKGVGKWTVDMFAIFSLRRSNILPVGDLGVQRGVIRWFLSLHSPTYNYTLSDKKNESRPSKPKKKMKTQSEEEEEAEEENDKTTSVADIERPLTPDVSSAPPGGLPSTPKTDTGAPALPPAFTPSINKTLHKAQNTSFVPEPLPEGLTVTALKARLDGKKKIKGALLTPAEMEGLTASWKPYRSLAVYYMWALADGDDS</sequence>
<dbReference type="InterPro" id="IPR011257">
    <property type="entry name" value="DNA_glycosylase"/>
</dbReference>
<dbReference type="GO" id="GO:0008725">
    <property type="term" value="F:DNA-3-methyladenine glycosylase activity"/>
    <property type="evidence" value="ECO:0007669"/>
    <property type="project" value="TreeGrafter"/>
</dbReference>
<feature type="compositionally biased region" description="Acidic residues" evidence="4">
    <location>
        <begin position="299"/>
        <end position="308"/>
    </location>
</feature>
<dbReference type="InterPro" id="IPR003265">
    <property type="entry name" value="HhH-GPD_domain"/>
</dbReference>
<dbReference type="GO" id="GO:0043916">
    <property type="term" value="F:DNA-7-methylguanine glycosylase activity"/>
    <property type="evidence" value="ECO:0007669"/>
    <property type="project" value="TreeGrafter"/>
</dbReference>
<dbReference type="GO" id="GO:0006307">
    <property type="term" value="P:DNA alkylation repair"/>
    <property type="evidence" value="ECO:0007669"/>
    <property type="project" value="TreeGrafter"/>
</dbReference>
<dbReference type="Gene3D" id="1.10.340.30">
    <property type="entry name" value="Hypothetical protein, domain 2"/>
    <property type="match status" value="1"/>
</dbReference>
<dbReference type="EMBL" id="JAUEPU010000002">
    <property type="protein sequence ID" value="KAK0504620.1"/>
    <property type="molecule type" value="Genomic_DNA"/>
</dbReference>
<dbReference type="PANTHER" id="PTHR43003">
    <property type="entry name" value="DNA-3-METHYLADENINE GLYCOSYLASE"/>
    <property type="match status" value="1"/>
</dbReference>
<evidence type="ECO:0000256" key="2">
    <source>
        <dbReference type="ARBA" id="ARBA00022763"/>
    </source>
</evidence>
<evidence type="ECO:0000256" key="3">
    <source>
        <dbReference type="ARBA" id="ARBA00023204"/>
    </source>
</evidence>
<dbReference type="AlphaFoldDB" id="A0AA39QMD8"/>
<comment type="similarity">
    <text evidence="1">Belongs to the alkylbase DNA glycosidase AlkA family.</text>
</comment>
<dbReference type="PANTHER" id="PTHR43003:SF5">
    <property type="entry name" value="DNA-3-METHYLADENINE GLYCOSYLASE"/>
    <property type="match status" value="1"/>
</dbReference>
<dbReference type="Pfam" id="PF00730">
    <property type="entry name" value="HhH-GPD"/>
    <property type="match status" value="1"/>
</dbReference>
<evidence type="ECO:0000313" key="7">
    <source>
        <dbReference type="Proteomes" id="UP001175228"/>
    </source>
</evidence>
<keyword evidence="2" id="KW-0227">DNA damage</keyword>
<keyword evidence="7" id="KW-1185">Reference proteome</keyword>
<keyword evidence="3" id="KW-0234">DNA repair</keyword>
<dbReference type="FunFam" id="1.10.340.30:FF:000004">
    <property type="entry name" value="DNA-3-methyladenine glycosylase II"/>
    <property type="match status" value="1"/>
</dbReference>
<evidence type="ECO:0000256" key="1">
    <source>
        <dbReference type="ARBA" id="ARBA00010817"/>
    </source>
</evidence>
<dbReference type="Gene3D" id="1.10.1670.40">
    <property type="match status" value="2"/>
</dbReference>
<dbReference type="CDD" id="cd00056">
    <property type="entry name" value="ENDO3c"/>
    <property type="match status" value="1"/>
</dbReference>
<feature type="region of interest" description="Disordered" evidence="4">
    <location>
        <begin position="277"/>
        <end position="343"/>
    </location>
</feature>
<organism evidence="6 7">
    <name type="scientific">Armillaria luteobubalina</name>
    <dbReference type="NCBI Taxonomy" id="153913"/>
    <lineage>
        <taxon>Eukaryota</taxon>
        <taxon>Fungi</taxon>
        <taxon>Dikarya</taxon>
        <taxon>Basidiomycota</taxon>
        <taxon>Agaricomycotina</taxon>
        <taxon>Agaricomycetes</taxon>
        <taxon>Agaricomycetidae</taxon>
        <taxon>Agaricales</taxon>
        <taxon>Marasmiineae</taxon>
        <taxon>Physalacriaceae</taxon>
        <taxon>Armillaria</taxon>
    </lineage>
</organism>
<dbReference type="GO" id="GO:0005634">
    <property type="term" value="C:nucleus"/>
    <property type="evidence" value="ECO:0007669"/>
    <property type="project" value="TreeGrafter"/>
</dbReference>
<proteinExistence type="inferred from homology"/>
<evidence type="ECO:0000259" key="5">
    <source>
        <dbReference type="SMART" id="SM00478"/>
    </source>
</evidence>
<feature type="domain" description="HhH-GPD" evidence="5">
    <location>
        <begin position="130"/>
        <end position="300"/>
    </location>
</feature>
<dbReference type="SUPFAM" id="SSF48150">
    <property type="entry name" value="DNA-glycosylase"/>
    <property type="match status" value="1"/>
</dbReference>
<feature type="region of interest" description="Disordered" evidence="4">
    <location>
        <begin position="1"/>
        <end position="52"/>
    </location>
</feature>
<dbReference type="SMART" id="SM00478">
    <property type="entry name" value="ENDO3c"/>
    <property type="match status" value="1"/>
</dbReference>
<gene>
    <name evidence="6" type="ORF">EDD18DRAFT_1125679</name>
</gene>
<dbReference type="Proteomes" id="UP001175228">
    <property type="component" value="Unassembled WGS sequence"/>
</dbReference>